<proteinExistence type="predicted"/>
<evidence type="ECO:0000313" key="2">
    <source>
        <dbReference type="Proteomes" id="UP000248917"/>
    </source>
</evidence>
<reference evidence="1 2" key="1">
    <citation type="submission" date="2018-06" db="EMBL/GenBank/DDBJ databases">
        <title>Genomic Encyclopedia of Archaeal and Bacterial Type Strains, Phase II (KMG-II): from individual species to whole genera.</title>
        <authorList>
            <person name="Goeker M."/>
        </authorList>
    </citation>
    <scope>NUCLEOTIDE SEQUENCE [LARGE SCALE GENOMIC DNA]</scope>
    <source>
        <strain evidence="1 2">T4</strain>
    </source>
</reference>
<organism evidence="1 2">
    <name type="scientific">Algoriphagus aquaeductus</name>
    <dbReference type="NCBI Taxonomy" id="475299"/>
    <lineage>
        <taxon>Bacteria</taxon>
        <taxon>Pseudomonadati</taxon>
        <taxon>Bacteroidota</taxon>
        <taxon>Cytophagia</taxon>
        <taxon>Cytophagales</taxon>
        <taxon>Cyclobacteriaceae</taxon>
        <taxon>Algoriphagus</taxon>
    </lineage>
</organism>
<dbReference type="AlphaFoldDB" id="A0A326RYB3"/>
<protein>
    <submittedName>
        <fullName evidence="1">Uncharacterized protein</fullName>
    </submittedName>
</protein>
<keyword evidence="2" id="KW-1185">Reference proteome</keyword>
<dbReference type="Proteomes" id="UP000248917">
    <property type="component" value="Unassembled WGS sequence"/>
</dbReference>
<comment type="caution">
    <text evidence="1">The sequence shown here is derived from an EMBL/GenBank/DDBJ whole genome shotgun (WGS) entry which is preliminary data.</text>
</comment>
<evidence type="ECO:0000313" key="1">
    <source>
        <dbReference type="EMBL" id="PZV80890.1"/>
    </source>
</evidence>
<sequence>MEKLTIKILDKKAIKKLQELVNKKMIEINQENPPESVDWASYIGSLPKMSITEIEKEIEGFRNWD</sequence>
<gene>
    <name evidence="1" type="ORF">CLV31_11156</name>
</gene>
<name>A0A326RYB3_9BACT</name>
<accession>A0A326RYB3</accession>
<dbReference type="RefSeq" id="WP_111393678.1">
    <property type="nucleotide sequence ID" value="NZ_QKTX01000011.1"/>
</dbReference>
<dbReference type="OrthoDB" id="9998386at2"/>
<dbReference type="EMBL" id="QKTX01000011">
    <property type="protein sequence ID" value="PZV80890.1"/>
    <property type="molecule type" value="Genomic_DNA"/>
</dbReference>